<keyword evidence="2" id="KW-0496">Mitochondrion</keyword>
<keyword evidence="1" id="KW-0812">Transmembrane</keyword>
<reference evidence="2" key="2">
    <citation type="journal article" date="2020" name="Genomics">
        <title>Contribution to the mitogenome diversity in Delphacinae: Phylogenetic and ecological implications.</title>
        <authorList>
            <person name="Huang Y.-X."/>
            <person name="Ren F.-J."/>
            <person name="Bartlett C.R."/>
            <person name="Wei Y.-S."/>
            <person name="Qin D.-Z."/>
        </authorList>
    </citation>
    <scope>NUCLEOTIDE SEQUENCE</scope>
</reference>
<dbReference type="AlphaFoldDB" id="A0A7S5DBP2"/>
<keyword evidence="1" id="KW-1133">Transmembrane helix</keyword>
<organism evidence="2">
    <name type="scientific">Chloriona tateyamana</name>
    <dbReference type="NCBI Taxonomy" id="2566016"/>
    <lineage>
        <taxon>Eukaryota</taxon>
        <taxon>Metazoa</taxon>
        <taxon>Ecdysozoa</taxon>
        <taxon>Arthropoda</taxon>
        <taxon>Hexapoda</taxon>
        <taxon>Insecta</taxon>
        <taxon>Pterygota</taxon>
        <taxon>Neoptera</taxon>
        <taxon>Paraneoptera</taxon>
        <taxon>Hemiptera</taxon>
        <taxon>Auchenorrhyncha</taxon>
        <taxon>Fulgoroidea</taxon>
        <taxon>Delphacidae</taxon>
        <taxon>Delphacinae</taxon>
        <taxon>Chloriona</taxon>
    </lineage>
</organism>
<feature type="transmembrane region" description="Helical" evidence="1">
    <location>
        <begin position="6"/>
        <end position="29"/>
    </location>
</feature>
<keyword evidence="1" id="KW-0472">Membrane</keyword>
<dbReference type="GeneID" id="62618632"/>
<geneLocation type="mitochondrion" evidence="2"/>
<gene>
    <name evidence="2" type="primary">ATP8</name>
</gene>
<dbReference type="RefSeq" id="YP_009987521.1">
    <property type="nucleotide sequence ID" value="NC_052691.1"/>
</dbReference>
<name>A0A7S5DBP2_9HEMI</name>
<accession>A0A7S5DBP2</accession>
<evidence type="ECO:0000313" key="2">
    <source>
        <dbReference type="EMBL" id="QBZ37981.1"/>
    </source>
</evidence>
<dbReference type="CTD" id="4509"/>
<evidence type="ECO:0000256" key="1">
    <source>
        <dbReference type="SAM" id="Phobius"/>
    </source>
</evidence>
<proteinExistence type="predicted"/>
<dbReference type="EMBL" id="MH293458">
    <property type="protein sequence ID" value="QBZ37981.1"/>
    <property type="molecule type" value="Genomic_DNA"/>
</dbReference>
<reference evidence="2" key="1">
    <citation type="submission" date="2018-05" db="EMBL/GenBank/DDBJ databases">
        <authorList>
            <person name="Huang Y."/>
            <person name="Qin D."/>
        </authorList>
    </citation>
    <scope>NUCLEOTIDE SEQUENCE</scope>
</reference>
<sequence>MPQMSPYSWITLLILSNMLVQLTKTSLFFEKKY</sequence>
<protein>
    <submittedName>
        <fullName evidence="2">ATP synthase F0 subunit 8</fullName>
    </submittedName>
</protein>